<dbReference type="GO" id="GO:0016787">
    <property type="term" value="F:hydrolase activity"/>
    <property type="evidence" value="ECO:0007669"/>
    <property type="project" value="UniProtKB-KW"/>
</dbReference>
<keyword evidence="2" id="KW-0378">Hydrolase</keyword>
<gene>
    <name evidence="2" type="ORF">GMD78_06030</name>
</gene>
<dbReference type="EMBL" id="WOCA01000003">
    <property type="protein sequence ID" value="MUK87955.1"/>
    <property type="molecule type" value="Genomic_DNA"/>
</dbReference>
<dbReference type="SUPFAM" id="SSF56601">
    <property type="entry name" value="beta-lactamase/transpeptidase-like"/>
    <property type="match status" value="1"/>
</dbReference>
<evidence type="ECO:0000313" key="3">
    <source>
        <dbReference type="Proteomes" id="UP000469125"/>
    </source>
</evidence>
<dbReference type="InterPro" id="IPR050789">
    <property type="entry name" value="Diverse_Enzym_Activities"/>
</dbReference>
<dbReference type="PANTHER" id="PTHR43283:SF7">
    <property type="entry name" value="BETA-LACTAMASE-RELATED DOMAIN-CONTAINING PROTEIN"/>
    <property type="match status" value="1"/>
</dbReference>
<dbReference type="PANTHER" id="PTHR43283">
    <property type="entry name" value="BETA-LACTAMASE-RELATED"/>
    <property type="match status" value="1"/>
</dbReference>
<dbReference type="Proteomes" id="UP000469125">
    <property type="component" value="Unassembled WGS sequence"/>
</dbReference>
<name>A0A6N8FEV3_9BACI</name>
<sequence>MVSFDDLTDYTEKIKQEQYASGTALVIMQNNKIVHEYYSGTHHFEQGARKINASSQFNVYSVRVTYIGLAVAIAMEEGYLDIDDKLTDHLPELDKEVLGETKIRHLVTRCTGLKIKEQHVTRAFALGTDIEGKRPDLLASILYQATGKTVAEILREKVFSPLDWTKTEWMTSGKETLVCDIHSPKSYPALRVGSNAGDDRNLYVSARELAYWGNLHLNKGSFNGKRILPEKIFTKTTTSQSPITVPNYLPKFGFLWWIKDSEVSYQWDELGSNLPEGSYQILGASSCSCTVIPKLNAVAVRMNNRIESSKEFDYLADIRRFGDLVVTCLK</sequence>
<dbReference type="RefSeq" id="WP_155667942.1">
    <property type="nucleotide sequence ID" value="NZ_WOCA01000003.1"/>
</dbReference>
<evidence type="ECO:0000259" key="1">
    <source>
        <dbReference type="Pfam" id="PF00144"/>
    </source>
</evidence>
<protein>
    <submittedName>
        <fullName evidence="2">Serine hydrolase</fullName>
    </submittedName>
</protein>
<proteinExistence type="predicted"/>
<keyword evidence="3" id="KW-1185">Reference proteome</keyword>
<feature type="domain" description="Beta-lactamase-related" evidence="1">
    <location>
        <begin position="12"/>
        <end position="316"/>
    </location>
</feature>
<dbReference type="AlphaFoldDB" id="A0A6N8FEV3"/>
<comment type="caution">
    <text evidence="2">The sequence shown here is derived from an EMBL/GenBank/DDBJ whole genome shotgun (WGS) entry which is preliminary data.</text>
</comment>
<dbReference type="Gene3D" id="3.40.710.10">
    <property type="entry name" value="DD-peptidase/beta-lactamase superfamily"/>
    <property type="match status" value="1"/>
</dbReference>
<dbReference type="InterPro" id="IPR012338">
    <property type="entry name" value="Beta-lactam/transpept-like"/>
</dbReference>
<dbReference type="Pfam" id="PF00144">
    <property type="entry name" value="Beta-lactamase"/>
    <property type="match status" value="1"/>
</dbReference>
<organism evidence="2 3">
    <name type="scientific">Ornithinibacillus caprae</name>
    <dbReference type="NCBI Taxonomy" id="2678566"/>
    <lineage>
        <taxon>Bacteria</taxon>
        <taxon>Bacillati</taxon>
        <taxon>Bacillota</taxon>
        <taxon>Bacilli</taxon>
        <taxon>Bacillales</taxon>
        <taxon>Bacillaceae</taxon>
        <taxon>Ornithinibacillus</taxon>
    </lineage>
</organism>
<evidence type="ECO:0000313" key="2">
    <source>
        <dbReference type="EMBL" id="MUK87955.1"/>
    </source>
</evidence>
<dbReference type="InterPro" id="IPR001466">
    <property type="entry name" value="Beta-lactam-related"/>
</dbReference>
<accession>A0A6N8FEV3</accession>
<reference evidence="2 3" key="1">
    <citation type="submission" date="2019-11" db="EMBL/GenBank/DDBJ databases">
        <authorList>
            <person name="Li X."/>
        </authorList>
    </citation>
    <scope>NUCLEOTIDE SEQUENCE [LARGE SCALE GENOMIC DNA]</scope>
    <source>
        <strain evidence="2 3">L9</strain>
    </source>
</reference>